<comment type="caution">
    <text evidence="1">The sequence shown here is derived from an EMBL/GenBank/DDBJ whole genome shotgun (WGS) entry which is preliminary data.</text>
</comment>
<accession>A0A4U0ESB3</accession>
<dbReference type="EMBL" id="SUPL01000005">
    <property type="protein sequence ID" value="TJY34637.1"/>
    <property type="molecule type" value="Genomic_DNA"/>
</dbReference>
<dbReference type="InterPro" id="IPR045444">
    <property type="entry name" value="DUF6503"/>
</dbReference>
<evidence type="ECO:0000313" key="1">
    <source>
        <dbReference type="EMBL" id="TJY34637.1"/>
    </source>
</evidence>
<organism evidence="1 2">
    <name type="scientific">Pontimicrobium aquaticum</name>
    <dbReference type="NCBI Taxonomy" id="2565367"/>
    <lineage>
        <taxon>Bacteria</taxon>
        <taxon>Pseudomonadati</taxon>
        <taxon>Bacteroidota</taxon>
        <taxon>Flavobacteriia</taxon>
        <taxon>Flavobacteriales</taxon>
        <taxon>Flavobacteriaceae</taxon>
        <taxon>Pontimicrobium</taxon>
    </lineage>
</organism>
<name>A0A4U0ESB3_9FLAO</name>
<keyword evidence="2" id="KW-1185">Reference proteome</keyword>
<dbReference type="Proteomes" id="UP000307657">
    <property type="component" value="Unassembled WGS sequence"/>
</dbReference>
<dbReference type="OrthoDB" id="1489248at2"/>
<sequence length="240" mass="27508">MKSFFTSFIIVILLFTSCKDVPLTGNMLLDKAINYHDPNGNWNAFDATFNVHMETPNSSDRLSTISINLPEDVFSLTATRDTITTKYNLNKGECTIGLNDSTNIAEATAKAYNLSCDRANMYKNYYTYLYGLPMKLKDPGTHIAKTVETKTFKGKEYLVLKATYDKDVGTDIWYFYFNPDTYAMEVYQFFKQDDNGNQKDDTGEYIVLTEEAMVNGIKMPKKRAWYYNKDDGYLGTDILE</sequence>
<evidence type="ECO:0000313" key="2">
    <source>
        <dbReference type="Proteomes" id="UP000307657"/>
    </source>
</evidence>
<proteinExistence type="predicted"/>
<dbReference type="PROSITE" id="PS51257">
    <property type="entry name" value="PROKAR_LIPOPROTEIN"/>
    <property type="match status" value="1"/>
</dbReference>
<dbReference type="AlphaFoldDB" id="A0A4U0ESB3"/>
<dbReference type="Pfam" id="PF20113">
    <property type="entry name" value="DUF6503"/>
    <property type="match status" value="1"/>
</dbReference>
<gene>
    <name evidence="1" type="ORF">E5167_10015</name>
</gene>
<protein>
    <submittedName>
        <fullName evidence="1">Uncharacterized protein</fullName>
    </submittedName>
</protein>
<reference evidence="1 2" key="1">
    <citation type="submission" date="2019-04" db="EMBL/GenBank/DDBJ databases">
        <title>Lacinutrix sp. nov., isolated from marine water.</title>
        <authorList>
            <person name="Kim W."/>
        </authorList>
    </citation>
    <scope>NUCLEOTIDE SEQUENCE [LARGE SCALE GENOMIC DNA]</scope>
    <source>
        <strain evidence="1 2">CAU 1491</strain>
    </source>
</reference>
<dbReference type="RefSeq" id="WP_136843647.1">
    <property type="nucleotide sequence ID" value="NZ_SUPL01000005.1"/>
</dbReference>